<evidence type="ECO:0000259" key="8">
    <source>
        <dbReference type="PROSITE" id="PS51144"/>
    </source>
</evidence>
<comment type="caution">
    <text evidence="9">The sequence shown here is derived from an EMBL/GenBank/DDBJ whole genome shotgun (WGS) entry which is preliminary data.</text>
</comment>
<feature type="domain" description="Alpha-carbonic anhydrase" evidence="8">
    <location>
        <begin position="32"/>
        <end position="284"/>
    </location>
</feature>
<comment type="catalytic activity">
    <reaction evidence="6">
        <text>hydrogencarbonate + H(+) = CO2 + H2O</text>
        <dbReference type="Rhea" id="RHEA:10748"/>
        <dbReference type="ChEBI" id="CHEBI:15377"/>
        <dbReference type="ChEBI" id="CHEBI:15378"/>
        <dbReference type="ChEBI" id="CHEBI:16526"/>
        <dbReference type="ChEBI" id="CHEBI:17544"/>
        <dbReference type="EC" id="4.2.1.1"/>
    </reaction>
</comment>
<proteinExistence type="inferred from homology"/>
<keyword evidence="10" id="KW-1185">Reference proteome</keyword>
<gene>
    <name evidence="9" type="ORF">C7212DRAFT_285467</name>
</gene>
<dbReference type="GO" id="GO:0004089">
    <property type="term" value="F:carbonate dehydratase activity"/>
    <property type="evidence" value="ECO:0007669"/>
    <property type="project" value="UniProtKB-EC"/>
</dbReference>
<dbReference type="SUPFAM" id="SSF51069">
    <property type="entry name" value="Carbonic anhydrase"/>
    <property type="match status" value="1"/>
</dbReference>
<dbReference type="AlphaFoldDB" id="A0A317SIM4"/>
<dbReference type="InterPro" id="IPR023561">
    <property type="entry name" value="Carbonic_anhydrase_a-class"/>
</dbReference>
<dbReference type="InterPro" id="IPR001148">
    <property type="entry name" value="CA_dom"/>
</dbReference>
<dbReference type="Gene3D" id="3.10.200.10">
    <property type="entry name" value="Alpha carbonic anhydrase"/>
    <property type="match status" value="1"/>
</dbReference>
<accession>A0A317SIM4</accession>
<organism evidence="9 10">
    <name type="scientific">Tuber magnatum</name>
    <name type="common">white Piedmont truffle</name>
    <dbReference type="NCBI Taxonomy" id="42249"/>
    <lineage>
        <taxon>Eukaryota</taxon>
        <taxon>Fungi</taxon>
        <taxon>Dikarya</taxon>
        <taxon>Ascomycota</taxon>
        <taxon>Pezizomycotina</taxon>
        <taxon>Pezizomycetes</taxon>
        <taxon>Pezizales</taxon>
        <taxon>Tuberaceae</taxon>
        <taxon>Tuber</taxon>
    </lineage>
</organism>
<evidence type="ECO:0000256" key="5">
    <source>
        <dbReference type="ARBA" id="ARBA00023239"/>
    </source>
</evidence>
<dbReference type="PANTHER" id="PTHR18952:SF265">
    <property type="entry name" value="CARBONIC ANHYDRASE"/>
    <property type="match status" value="1"/>
</dbReference>
<dbReference type="InterPro" id="IPR036398">
    <property type="entry name" value="CA_dom_sf"/>
</dbReference>
<dbReference type="STRING" id="42249.A0A317SIM4"/>
<dbReference type="CDD" id="cd03124">
    <property type="entry name" value="alpha_CA_prokaryotic_like"/>
    <property type="match status" value="1"/>
</dbReference>
<reference evidence="9 10" key="1">
    <citation type="submission" date="2018-03" db="EMBL/GenBank/DDBJ databases">
        <title>Genomes of Pezizomycetes fungi and the evolution of truffles.</title>
        <authorList>
            <person name="Murat C."/>
            <person name="Payen T."/>
            <person name="Noel B."/>
            <person name="Kuo A."/>
            <person name="Martin F.M."/>
        </authorList>
    </citation>
    <scope>NUCLEOTIDE SEQUENCE [LARGE SCALE GENOMIC DNA]</scope>
    <source>
        <strain evidence="9">091103-1</strain>
    </source>
</reference>
<dbReference type="GO" id="GO:0008270">
    <property type="term" value="F:zinc ion binding"/>
    <property type="evidence" value="ECO:0007669"/>
    <property type="project" value="InterPro"/>
</dbReference>
<feature type="signal peptide" evidence="7">
    <location>
        <begin position="1"/>
        <end position="19"/>
    </location>
</feature>
<evidence type="ECO:0000256" key="2">
    <source>
        <dbReference type="ARBA" id="ARBA00012925"/>
    </source>
</evidence>
<keyword evidence="4" id="KW-0862">Zinc</keyword>
<dbReference type="OrthoDB" id="429145at2759"/>
<evidence type="ECO:0000256" key="1">
    <source>
        <dbReference type="ARBA" id="ARBA00010718"/>
    </source>
</evidence>
<dbReference type="Pfam" id="PF00194">
    <property type="entry name" value="Carb_anhydrase"/>
    <property type="match status" value="1"/>
</dbReference>
<protein>
    <recommendedName>
        <fullName evidence="2">carbonic anhydrase</fullName>
        <ecNumber evidence="2">4.2.1.1</ecNumber>
    </recommendedName>
</protein>
<evidence type="ECO:0000256" key="6">
    <source>
        <dbReference type="ARBA" id="ARBA00048348"/>
    </source>
</evidence>
<evidence type="ECO:0000256" key="4">
    <source>
        <dbReference type="ARBA" id="ARBA00022833"/>
    </source>
</evidence>
<evidence type="ECO:0000256" key="7">
    <source>
        <dbReference type="SAM" id="SignalP"/>
    </source>
</evidence>
<dbReference type="SMART" id="SM01057">
    <property type="entry name" value="Carb_anhydrase"/>
    <property type="match status" value="1"/>
</dbReference>
<evidence type="ECO:0000313" key="9">
    <source>
        <dbReference type="EMBL" id="PWW73071.1"/>
    </source>
</evidence>
<dbReference type="PANTHER" id="PTHR18952">
    <property type="entry name" value="CARBONIC ANHYDRASE"/>
    <property type="match status" value="1"/>
</dbReference>
<keyword evidence="5" id="KW-0456">Lyase</keyword>
<dbReference type="EMBL" id="PYWC01000088">
    <property type="protein sequence ID" value="PWW73071.1"/>
    <property type="molecule type" value="Genomic_DNA"/>
</dbReference>
<keyword evidence="3" id="KW-0479">Metal-binding</keyword>
<dbReference type="InterPro" id="IPR041891">
    <property type="entry name" value="Alpha_CA_prokaryot-like"/>
</dbReference>
<name>A0A317SIM4_9PEZI</name>
<dbReference type="PROSITE" id="PS51144">
    <property type="entry name" value="ALPHA_CA_2"/>
    <property type="match status" value="1"/>
</dbReference>
<evidence type="ECO:0000256" key="3">
    <source>
        <dbReference type="ARBA" id="ARBA00022723"/>
    </source>
</evidence>
<comment type="similarity">
    <text evidence="1">Belongs to the alpha-carbonic anhydrase family.</text>
</comment>
<sequence>MFIFEKCLALFTFFTLVLSGPIFGNDTSSAALPYGYAGSTGPNVWHKMSAEWKECATSKQQSPINIHARTTVAVRDSQLLYPAVAMFEVFYEAYALRVQLVPSDPQEFAAMLGGRRYRLVQFHFQLPGEHTLEDEYFPVEIHFVHESVDVPGQLAVVGIFGDFLKGTGAPDPIFSSLKNQLEVLRRRKDARLHASVDLKGVIRNIETSTIRYYNGSLPFPPCSEGILWYISEEPVRLRNEEFQDLKKITKLNSRHTQNDLGSPNLLAMACPGAGCLDEVSSVGR</sequence>
<dbReference type="EC" id="4.2.1.1" evidence="2"/>
<keyword evidence="7" id="KW-0732">Signal</keyword>
<dbReference type="Proteomes" id="UP000246991">
    <property type="component" value="Unassembled WGS sequence"/>
</dbReference>
<evidence type="ECO:0000313" key="10">
    <source>
        <dbReference type="Proteomes" id="UP000246991"/>
    </source>
</evidence>
<feature type="chain" id="PRO_5016377695" description="carbonic anhydrase" evidence="7">
    <location>
        <begin position="20"/>
        <end position="284"/>
    </location>
</feature>